<proteinExistence type="predicted"/>
<dbReference type="InterPro" id="IPR000073">
    <property type="entry name" value="AB_hydrolase_1"/>
</dbReference>
<dbReference type="InterPro" id="IPR052897">
    <property type="entry name" value="Sec-Metab_Biosynth_Hydrolase"/>
</dbReference>
<dbReference type="RefSeq" id="WP_179540396.1">
    <property type="nucleotide sequence ID" value="NZ_BAAALL010000010.1"/>
</dbReference>
<dbReference type="EMBL" id="JACCFY010000001">
    <property type="protein sequence ID" value="NYJ76834.1"/>
    <property type="molecule type" value="Genomic_DNA"/>
</dbReference>
<evidence type="ECO:0000313" key="3">
    <source>
        <dbReference type="Proteomes" id="UP000535437"/>
    </source>
</evidence>
<dbReference type="Gene3D" id="3.40.50.1820">
    <property type="entry name" value="alpha/beta hydrolase"/>
    <property type="match status" value="1"/>
</dbReference>
<reference evidence="2 3" key="1">
    <citation type="submission" date="2020-07" db="EMBL/GenBank/DDBJ databases">
        <title>Sequencing the genomes of 1000 actinobacteria strains.</title>
        <authorList>
            <person name="Klenk H.-P."/>
        </authorList>
    </citation>
    <scope>NUCLEOTIDE SEQUENCE [LARGE SCALE GENOMIC DNA]</scope>
    <source>
        <strain evidence="2 3">DSM 15475</strain>
    </source>
</reference>
<dbReference type="Pfam" id="PF12697">
    <property type="entry name" value="Abhydrolase_6"/>
    <property type="match status" value="1"/>
</dbReference>
<dbReference type="PANTHER" id="PTHR37017:SF11">
    <property type="entry name" value="ESTERASE_LIPASE_THIOESTERASE DOMAIN-CONTAINING PROTEIN"/>
    <property type="match status" value="1"/>
</dbReference>
<dbReference type="GO" id="GO:0003824">
    <property type="term" value="F:catalytic activity"/>
    <property type="evidence" value="ECO:0007669"/>
    <property type="project" value="UniProtKB-ARBA"/>
</dbReference>
<feature type="domain" description="AB hydrolase-1" evidence="1">
    <location>
        <begin position="9"/>
        <end position="239"/>
    </location>
</feature>
<evidence type="ECO:0000313" key="2">
    <source>
        <dbReference type="EMBL" id="NYJ76834.1"/>
    </source>
</evidence>
<sequence>MTTPATKAILVPGAWMGRWIWQQSAERLRNRGIDAEAITLKGLASGQSDADIAEVRLDDHVNQLIEHVSSDSSRPVVLISHSYSGVVTSSAADRLKDHVVGLIHVGAFIAKDKRSLLDDWGGSDVQRAQERADIEAAGNLWHAPTRQMLDFETDLSPSERDHLASRFTPHPGRTILDQAHLSTPAEWQPSTYVALTPSGGFDEAWKEAPPVATSAAGWRRRHLVSGHWPMVSALDATVDLLEAEFRHYASAKA</sequence>
<gene>
    <name evidence="2" type="ORF">HNR09_000245</name>
</gene>
<dbReference type="SUPFAM" id="SSF53474">
    <property type="entry name" value="alpha/beta-Hydrolases"/>
    <property type="match status" value="1"/>
</dbReference>
<name>A0A7Z0K7S2_9MICC</name>
<dbReference type="PANTHER" id="PTHR37017">
    <property type="entry name" value="AB HYDROLASE-1 DOMAIN-CONTAINING PROTEIN-RELATED"/>
    <property type="match status" value="1"/>
</dbReference>
<evidence type="ECO:0000259" key="1">
    <source>
        <dbReference type="Pfam" id="PF12697"/>
    </source>
</evidence>
<keyword evidence="3" id="KW-1185">Reference proteome</keyword>
<organism evidence="2 3">
    <name type="scientific">Nesterenkonia xinjiangensis</name>
    <dbReference type="NCBI Taxonomy" id="225327"/>
    <lineage>
        <taxon>Bacteria</taxon>
        <taxon>Bacillati</taxon>
        <taxon>Actinomycetota</taxon>
        <taxon>Actinomycetes</taxon>
        <taxon>Micrococcales</taxon>
        <taxon>Micrococcaceae</taxon>
        <taxon>Nesterenkonia</taxon>
    </lineage>
</organism>
<protein>
    <submittedName>
        <fullName evidence="2">Pimeloyl-ACP methyl ester carboxylesterase</fullName>
    </submittedName>
</protein>
<dbReference type="Proteomes" id="UP000535437">
    <property type="component" value="Unassembled WGS sequence"/>
</dbReference>
<accession>A0A7Z0K7S2</accession>
<dbReference type="InterPro" id="IPR029058">
    <property type="entry name" value="AB_hydrolase_fold"/>
</dbReference>
<dbReference type="AlphaFoldDB" id="A0A7Z0K7S2"/>
<comment type="caution">
    <text evidence="2">The sequence shown here is derived from an EMBL/GenBank/DDBJ whole genome shotgun (WGS) entry which is preliminary data.</text>
</comment>